<dbReference type="Gene3D" id="3.40.50.720">
    <property type="entry name" value="NAD(P)-binding Rossmann-like Domain"/>
    <property type="match status" value="1"/>
</dbReference>
<feature type="region of interest" description="Disordered" evidence="1">
    <location>
        <begin position="22"/>
        <end position="46"/>
    </location>
</feature>
<feature type="domain" description="YcaO" evidence="2">
    <location>
        <begin position="482"/>
        <end position="844"/>
    </location>
</feature>
<dbReference type="InterPro" id="IPR003776">
    <property type="entry name" value="YcaO-like_dom"/>
</dbReference>
<dbReference type="Proteomes" id="UP000002700">
    <property type="component" value="Chromosome I"/>
</dbReference>
<dbReference type="Gene3D" id="3.30.40.250">
    <property type="match status" value="1"/>
</dbReference>
<sequence>MAGTPSGSAGICPSTRCASAFRRRRSTSPRKASRSPHTTTRARRTCSPAAEPFIRRAAARPGARCAGRAAHVDRGIRYGGAMLDDFSRVLRFKPHLLVRDAGSGALYVVDEFRRSVLPGDVFPAIAACMRDRLTIAQTFAALAARFSQWEVLAALDQLVRRGYVRADAPGERDAELAFHERAGVDGDAASGVASRLTVAVEAFGVDPRAQLDAFAACGIGVAPDAPLTVALTDGYDRAELIVAAERAAARGGALLVVVADRVEPLIGPLLGAAAGLAGSTAPTAPSTSPAPQDAADAPPCIECVRYWTALNHPVETLLARLHGGDAARLPPARSRASAAAVAAVVASFVEQIAVNAQRRRHAGSHIVSLRVDTLATAAHRVVRRPQCPRCAHAGWMREQAERPVTLASADAGARRDGGYRTLAAAELFKRYGHLISPVSGPIAYLHPMPGRNAGMRHVYVAGYLVCPPGAPRENRFDKLCSGKGASDAQARASALAEALERFSGVYQGDEAALRGSLAQLSAHAPPGSGPIDVNALQQYSDRQFERRERHNATTDDPRKQVPRRFTRDSVIDWTPAWSIATGARRLVPLAYCYAETPASSGADYCVHNPNGCAAGACIEEAILQGLLELVERDAVAIWWYNMLRRPAVDIESFGDPYFDALAADYASLGWRLWALDITHDLRIPVFVALARETATGRFSIGFGCHPDSRIALQRALTEVNQLLDVGAAAPPPWDVDKLPDDAFLHPDPALPPVRAPARAPHGRCDLKRDIEDCVARLAAAGIDTLVVDKTRPDIGLPVVQVIAPGLCHFWPRFGAPRLYSVPVAQRWRERPRDEDALNRALLFL</sequence>
<dbReference type="PROSITE" id="PS51664">
    <property type="entry name" value="YCAO"/>
    <property type="match status" value="1"/>
</dbReference>
<dbReference type="PANTHER" id="PTHR37809">
    <property type="entry name" value="RIBOSOMAL PROTEIN S12 METHYLTHIOTRANSFERASE ACCESSORY FACTOR YCAO"/>
    <property type="match status" value="1"/>
</dbReference>
<dbReference type="Gene3D" id="3.90.930.60">
    <property type="match status" value="1"/>
</dbReference>
<protein>
    <submittedName>
        <fullName evidence="3">AknN</fullName>
    </submittedName>
</protein>
<dbReference type="EnsemblBacteria" id="ABA48314">
    <property type="protein sequence ID" value="ABA48314"/>
    <property type="gene ID" value="BURPS1710b_0802"/>
</dbReference>
<accession>Q3JW38</accession>
<dbReference type="AlphaFoldDB" id="Q3JW38"/>
<dbReference type="Pfam" id="PF02624">
    <property type="entry name" value="YcaO"/>
    <property type="match status" value="1"/>
</dbReference>
<gene>
    <name evidence="3" type="ordered locus">BURPS1710b_0802</name>
</gene>
<dbReference type="Gene3D" id="3.30.160.660">
    <property type="match status" value="1"/>
</dbReference>
<dbReference type="NCBIfam" id="TIGR03882">
    <property type="entry name" value="cyclo_dehyd_2"/>
    <property type="match status" value="1"/>
</dbReference>
<dbReference type="InterPro" id="IPR022291">
    <property type="entry name" value="Bacteriocin_synth_cyclodeHase"/>
</dbReference>
<dbReference type="NCBIfam" id="TIGR03604">
    <property type="entry name" value="TOMM_cyclo_SagD"/>
    <property type="match status" value="1"/>
</dbReference>
<dbReference type="HOGENOM" id="CLU_020793_0_0_4"/>
<evidence type="ECO:0000259" key="2">
    <source>
        <dbReference type="PROSITE" id="PS51664"/>
    </source>
</evidence>
<evidence type="ECO:0000313" key="4">
    <source>
        <dbReference type="Proteomes" id="UP000002700"/>
    </source>
</evidence>
<dbReference type="EMBL" id="CP000124">
    <property type="protein sequence ID" value="ABA48314.1"/>
    <property type="molecule type" value="Genomic_DNA"/>
</dbReference>
<organism evidence="3 4">
    <name type="scientific">Burkholderia pseudomallei (strain 1710b)</name>
    <dbReference type="NCBI Taxonomy" id="320372"/>
    <lineage>
        <taxon>Bacteria</taxon>
        <taxon>Pseudomonadati</taxon>
        <taxon>Pseudomonadota</taxon>
        <taxon>Betaproteobacteria</taxon>
        <taxon>Burkholderiales</taxon>
        <taxon>Burkholderiaceae</taxon>
        <taxon>Burkholderia</taxon>
        <taxon>pseudomallei group</taxon>
    </lineage>
</organism>
<dbReference type="Gene3D" id="3.30.1330.230">
    <property type="match status" value="1"/>
</dbReference>
<dbReference type="InterPro" id="IPR027624">
    <property type="entry name" value="TOMM_cyclo_SagD"/>
</dbReference>
<reference evidence="3 4" key="1">
    <citation type="submission" date="2005-09" db="EMBL/GenBank/DDBJ databases">
        <authorList>
            <person name="Woods D.E."/>
            <person name="Nierman W.C."/>
        </authorList>
    </citation>
    <scope>NUCLEOTIDE SEQUENCE [LARGE SCALE GENOMIC DNA]</scope>
    <source>
        <strain evidence="3 4">1710b</strain>
    </source>
</reference>
<dbReference type="KEGG" id="bpm:BURPS1710b_0802"/>
<evidence type="ECO:0000256" key="1">
    <source>
        <dbReference type="SAM" id="MobiDB-lite"/>
    </source>
</evidence>
<proteinExistence type="predicted"/>
<evidence type="ECO:0000313" key="3">
    <source>
        <dbReference type="EMBL" id="ABA48314.1"/>
    </source>
</evidence>
<name>Q3JW38_BURP1</name>
<dbReference type="NCBIfam" id="TIGR00702">
    <property type="entry name" value="YcaO-type kinase domain"/>
    <property type="match status" value="1"/>
</dbReference>
<feature type="compositionally biased region" description="Basic residues" evidence="1">
    <location>
        <begin position="22"/>
        <end position="44"/>
    </location>
</feature>
<dbReference type="PANTHER" id="PTHR37809:SF1">
    <property type="entry name" value="RIBOSOMAL PROTEIN S12 METHYLTHIOTRANSFERASE ACCESSORY FACTOR YCAO"/>
    <property type="match status" value="1"/>
</dbReference>